<dbReference type="GO" id="GO:0001680">
    <property type="term" value="P:tRNA 3'-terminal CCA addition"/>
    <property type="evidence" value="ECO:0007669"/>
    <property type="project" value="UniProtKB-ARBA"/>
</dbReference>
<comment type="similarity">
    <text evidence="1 3">Belongs to the tRNA nucleotidyltransferase/poly(A) polymerase family.</text>
</comment>
<dbReference type="AlphaFoldDB" id="A0AAF3FI37"/>
<evidence type="ECO:0000256" key="3">
    <source>
        <dbReference type="RuleBase" id="RU003953"/>
    </source>
</evidence>
<keyword evidence="2 3" id="KW-0808">Transferase</keyword>
<dbReference type="GO" id="GO:0003723">
    <property type="term" value="F:RNA binding"/>
    <property type="evidence" value="ECO:0007669"/>
    <property type="project" value="UniProtKB-KW"/>
</dbReference>
<evidence type="ECO:0000256" key="2">
    <source>
        <dbReference type="ARBA" id="ARBA00022679"/>
    </source>
</evidence>
<feature type="chain" id="PRO_5042185281" description="Poly A polymerase head domain-containing protein" evidence="4">
    <location>
        <begin position="21"/>
        <end position="340"/>
    </location>
</feature>
<dbReference type="GO" id="GO:0016779">
    <property type="term" value="F:nucleotidyltransferase activity"/>
    <property type="evidence" value="ECO:0007669"/>
    <property type="project" value="InterPro"/>
</dbReference>
<proteinExistence type="inferred from homology"/>
<organism evidence="6 7">
    <name type="scientific">Mesorhabditis belari</name>
    <dbReference type="NCBI Taxonomy" id="2138241"/>
    <lineage>
        <taxon>Eukaryota</taxon>
        <taxon>Metazoa</taxon>
        <taxon>Ecdysozoa</taxon>
        <taxon>Nematoda</taxon>
        <taxon>Chromadorea</taxon>
        <taxon>Rhabditida</taxon>
        <taxon>Rhabditina</taxon>
        <taxon>Rhabditomorpha</taxon>
        <taxon>Rhabditoidea</taxon>
        <taxon>Rhabditidae</taxon>
        <taxon>Mesorhabditinae</taxon>
        <taxon>Mesorhabditis</taxon>
    </lineage>
</organism>
<feature type="domain" description="Poly A polymerase head" evidence="5">
    <location>
        <begin position="97"/>
        <end position="218"/>
    </location>
</feature>
<reference evidence="7" key="1">
    <citation type="submission" date="2024-02" db="UniProtKB">
        <authorList>
            <consortium name="WormBaseParasite"/>
        </authorList>
    </citation>
    <scope>IDENTIFICATION</scope>
</reference>
<dbReference type="InterPro" id="IPR002646">
    <property type="entry name" value="PolA_pol_head_dom"/>
</dbReference>
<evidence type="ECO:0000313" key="7">
    <source>
        <dbReference type="WBParaSite" id="MBELARI_LOCUS6772"/>
    </source>
</evidence>
<dbReference type="Gene3D" id="3.30.460.10">
    <property type="entry name" value="Beta Polymerase, domain 2"/>
    <property type="match status" value="1"/>
</dbReference>
<dbReference type="InterPro" id="IPR043519">
    <property type="entry name" value="NT_sf"/>
</dbReference>
<evidence type="ECO:0000256" key="4">
    <source>
        <dbReference type="SAM" id="SignalP"/>
    </source>
</evidence>
<accession>A0AAF3FI37</accession>
<dbReference type="SUPFAM" id="SSF81301">
    <property type="entry name" value="Nucleotidyltransferase"/>
    <property type="match status" value="1"/>
</dbReference>
<dbReference type="WBParaSite" id="MBELARI_LOCUS6772">
    <property type="protein sequence ID" value="MBELARI_LOCUS6772"/>
    <property type="gene ID" value="MBELARI_LOCUS6772"/>
</dbReference>
<evidence type="ECO:0000259" key="5">
    <source>
        <dbReference type="Pfam" id="PF01743"/>
    </source>
</evidence>
<dbReference type="Pfam" id="PF01743">
    <property type="entry name" value="PolyA_pol"/>
    <property type="match status" value="1"/>
</dbReference>
<sequence length="340" mass="40178">MSQLWMPIGFLIFNIAIIKCDKLCGQLTEVNKTEINLPKTLTHIWNPWRIYPKAKVYRGEKLTNAWNFVKIHQVRGLNDTIEEMKAFMDLNGCFFIIQGGAVRDLVLSKFPRDIDGRVTCDMKFLQHLCNGRYGRDNCHKSSSQSVNLQIGNGGDEENGSIMFEAVDVVHWNESYEVNATGLEFTINSLSLYEDPVTKEIYLIDLLNGLQDVCERKIRITARRNQWKTWASARFHKVYRFMKSESSGFIPADEQNRQFIVRLVKNTFDLHRLDFKRSFCHNFLFGYFSYEQDLCFYHRPLVDERKYKLEKYIKQLRNDFDQDFYENKLKKTIDEIYSVDQ</sequence>
<feature type="signal peptide" evidence="4">
    <location>
        <begin position="1"/>
        <end position="20"/>
    </location>
</feature>
<evidence type="ECO:0000313" key="6">
    <source>
        <dbReference type="Proteomes" id="UP000887575"/>
    </source>
</evidence>
<keyword evidence="4" id="KW-0732">Signal</keyword>
<keyword evidence="6" id="KW-1185">Reference proteome</keyword>
<protein>
    <recommendedName>
        <fullName evidence="5">Poly A polymerase head domain-containing protein</fullName>
    </recommendedName>
</protein>
<name>A0AAF3FI37_9BILA</name>
<keyword evidence="3" id="KW-0694">RNA-binding</keyword>
<evidence type="ECO:0000256" key="1">
    <source>
        <dbReference type="ARBA" id="ARBA00007265"/>
    </source>
</evidence>
<dbReference type="Proteomes" id="UP000887575">
    <property type="component" value="Unassembled WGS sequence"/>
</dbReference>